<dbReference type="GO" id="GO:0016787">
    <property type="term" value="F:hydrolase activity"/>
    <property type="evidence" value="ECO:0007669"/>
    <property type="project" value="UniProtKB-KW"/>
</dbReference>
<name>A0ABW1SXZ6_9ACTN</name>
<dbReference type="PANTHER" id="PTHR18901">
    <property type="entry name" value="2-DEOXYGLUCOSE-6-PHOSPHATE PHOSPHATASE 2"/>
    <property type="match status" value="1"/>
</dbReference>
<dbReference type="NCBIfam" id="TIGR01509">
    <property type="entry name" value="HAD-SF-IA-v3"/>
    <property type="match status" value="1"/>
</dbReference>
<dbReference type="Proteomes" id="UP001596138">
    <property type="component" value="Unassembled WGS sequence"/>
</dbReference>
<dbReference type="Gene3D" id="1.10.150.240">
    <property type="entry name" value="Putative phosphatase, domain 2"/>
    <property type="match status" value="1"/>
</dbReference>
<dbReference type="InterPro" id="IPR023198">
    <property type="entry name" value="PGP-like_dom2"/>
</dbReference>
<evidence type="ECO:0000313" key="2">
    <source>
        <dbReference type="Proteomes" id="UP001596138"/>
    </source>
</evidence>
<accession>A0ABW1SXZ6</accession>
<dbReference type="Gene3D" id="3.40.50.1000">
    <property type="entry name" value="HAD superfamily/HAD-like"/>
    <property type="match status" value="1"/>
</dbReference>
<keyword evidence="2" id="KW-1185">Reference proteome</keyword>
<protein>
    <submittedName>
        <fullName evidence="1">HAD family hydrolase</fullName>
    </submittedName>
</protein>
<dbReference type="RefSeq" id="WP_386764457.1">
    <property type="nucleotide sequence ID" value="NZ_JBHSTI010000008.1"/>
</dbReference>
<dbReference type="SFLD" id="SFLDS00003">
    <property type="entry name" value="Haloacid_Dehalogenase"/>
    <property type="match status" value="1"/>
</dbReference>
<dbReference type="InterPro" id="IPR006439">
    <property type="entry name" value="HAD-SF_hydro_IA"/>
</dbReference>
<dbReference type="SUPFAM" id="SSF56784">
    <property type="entry name" value="HAD-like"/>
    <property type="match status" value="1"/>
</dbReference>
<reference evidence="2" key="1">
    <citation type="journal article" date="2019" name="Int. J. Syst. Evol. Microbiol.">
        <title>The Global Catalogue of Microorganisms (GCM) 10K type strain sequencing project: providing services to taxonomists for standard genome sequencing and annotation.</title>
        <authorList>
            <consortium name="The Broad Institute Genomics Platform"/>
            <consortium name="The Broad Institute Genome Sequencing Center for Infectious Disease"/>
            <person name="Wu L."/>
            <person name="Ma J."/>
        </authorList>
    </citation>
    <scope>NUCLEOTIDE SEQUENCE [LARGE SCALE GENOMIC DNA]</scope>
    <source>
        <strain evidence="2">CGMCC 4.7317</strain>
    </source>
</reference>
<dbReference type="InterPro" id="IPR036412">
    <property type="entry name" value="HAD-like_sf"/>
</dbReference>
<dbReference type="EMBL" id="JBHSTI010000008">
    <property type="protein sequence ID" value="MFC6237287.1"/>
    <property type="molecule type" value="Genomic_DNA"/>
</dbReference>
<dbReference type="Pfam" id="PF00702">
    <property type="entry name" value="Hydrolase"/>
    <property type="match status" value="1"/>
</dbReference>
<keyword evidence="1" id="KW-0378">Hydrolase</keyword>
<dbReference type="InterPro" id="IPR023214">
    <property type="entry name" value="HAD_sf"/>
</dbReference>
<proteinExistence type="predicted"/>
<gene>
    <name evidence="1" type="ORF">ACFQGU_05330</name>
</gene>
<sequence length="222" mass="22661">MTTLGLEADAVVLDLDGLLVDSETAAFDVARGILADEGAHLDRELFALHVGRPASRLYAALVAHYGMAVAVTDLLRRREDGLARFYADPTPMPGAVDFVRRAAARGIAVGVASSSHLSVVTRAVEALGLLPAVGAVVGRGGPAGPAPKPAPDVYLTALRRLGVSPSAAVGVEDSATGAQASVAAGLTTVVIPSEWTLSQTFPSGVLRTGSLANLDVRPRPPG</sequence>
<organism evidence="1 2">
    <name type="scientific">Longivirga aurantiaca</name>
    <dbReference type="NCBI Taxonomy" id="1837743"/>
    <lineage>
        <taxon>Bacteria</taxon>
        <taxon>Bacillati</taxon>
        <taxon>Actinomycetota</taxon>
        <taxon>Actinomycetes</taxon>
        <taxon>Sporichthyales</taxon>
        <taxon>Sporichthyaceae</taxon>
        <taxon>Longivirga</taxon>
    </lineage>
</organism>
<comment type="caution">
    <text evidence="1">The sequence shown here is derived from an EMBL/GenBank/DDBJ whole genome shotgun (WGS) entry which is preliminary data.</text>
</comment>
<evidence type="ECO:0000313" key="1">
    <source>
        <dbReference type="EMBL" id="MFC6237287.1"/>
    </source>
</evidence>
<dbReference type="SFLD" id="SFLDG01129">
    <property type="entry name" value="C1.5:_HAD__Beta-PGM__Phosphata"/>
    <property type="match status" value="1"/>
</dbReference>
<dbReference type="PANTHER" id="PTHR18901:SF38">
    <property type="entry name" value="PSEUDOURIDINE-5'-PHOSPHATASE"/>
    <property type="match status" value="1"/>
</dbReference>